<evidence type="ECO:0000313" key="3">
    <source>
        <dbReference type="Proteomes" id="UP000233786"/>
    </source>
</evidence>
<comment type="caution">
    <text evidence="2">The sequence shown here is derived from an EMBL/GenBank/DDBJ whole genome shotgun (WGS) entry which is preliminary data.</text>
</comment>
<dbReference type="InterPro" id="IPR049762">
    <property type="entry name" value="PoNe_dom"/>
</dbReference>
<feature type="compositionally biased region" description="Polar residues" evidence="1">
    <location>
        <begin position="323"/>
        <end position="337"/>
    </location>
</feature>
<feature type="compositionally biased region" description="Basic and acidic residues" evidence="1">
    <location>
        <begin position="125"/>
        <end position="149"/>
    </location>
</feature>
<reference evidence="2" key="1">
    <citation type="submission" date="2017-12" db="EMBL/GenBank/DDBJ databases">
        <title>Sequencing the genomes of 1000 Actinobacteria strains.</title>
        <authorList>
            <person name="Klenk H.-P."/>
        </authorList>
    </citation>
    <scope>NUCLEOTIDE SEQUENCE [LARGE SCALE GENOMIC DNA]</scope>
    <source>
        <strain evidence="2">DSM 44228</strain>
    </source>
</reference>
<dbReference type="STRING" id="994479.GCA_000194155_02972"/>
<feature type="compositionally biased region" description="Basic and acidic residues" evidence="1">
    <location>
        <begin position="159"/>
        <end position="183"/>
    </location>
</feature>
<feature type="compositionally biased region" description="Polar residues" evidence="1">
    <location>
        <begin position="358"/>
        <end position="371"/>
    </location>
</feature>
<gene>
    <name evidence="2" type="ORF">A8926_2471</name>
</gene>
<sequence>MRDLAHRVPDDGKHFTVDAHMGPDGRIDVGGRSYSPDEFADVLRRSGWDGESPIRLVSCDSGDFASDLAKKLDVDVTAPRGLAWTDTNGNVFAGSRAPDGGPTWPPDGGWDTHHPDGSNSPASDDAFHPSKNGEDPGDRPDDAEARDVPEPEYPTGMTREQKLQDQDYVDHHYTSYTREDGKEVIAVNPNRSPDLDGEEPPPIRRKRDENGPVTDEDGNPVYEENPKTKRKGESPEFADPKEWEYGEGHPKPAEDVPPSQDATPDGESSSGDGNPDLDDQDHPSTQDWREESLHKIDEAIEECRARMDERDAAKDEYREGSPEYNQTLGKVSSQSETFGEVVSDHAQKEKLEADFNEPGSNENTLHPSTTPDGRDYIEIKDSDGNVVGTAEQRQPPGAGSGKFDSVWEVKDLRTTPPETRYDVIEAKAPHAPRASRELPDGRYVQQCRRDYLEDVIKNLKQHDAGTPEHQLGKDLQRALDEERLHYEELRAKDPRKEDAPDGADGGTAENGENTGKTVDVYDGWVRKPVNLYDDED</sequence>
<feature type="compositionally biased region" description="Polar residues" evidence="1">
    <location>
        <begin position="260"/>
        <end position="272"/>
    </location>
</feature>
<organism evidence="2 3">
    <name type="scientific">Saccharopolyspora spinosa</name>
    <dbReference type="NCBI Taxonomy" id="60894"/>
    <lineage>
        <taxon>Bacteria</taxon>
        <taxon>Bacillati</taxon>
        <taxon>Actinomycetota</taxon>
        <taxon>Actinomycetes</taxon>
        <taxon>Pseudonocardiales</taxon>
        <taxon>Pseudonocardiaceae</taxon>
        <taxon>Saccharopolyspora</taxon>
    </lineage>
</organism>
<accession>A0A2N3XW47</accession>
<feature type="compositionally biased region" description="Basic and acidic residues" evidence="1">
    <location>
        <begin position="405"/>
        <end position="440"/>
    </location>
</feature>
<keyword evidence="3" id="KW-1185">Reference proteome</keyword>
<evidence type="ECO:0000256" key="1">
    <source>
        <dbReference type="SAM" id="MobiDB-lite"/>
    </source>
</evidence>
<protein>
    <submittedName>
        <fullName evidence="2">Uncharacterized protein</fullName>
    </submittedName>
</protein>
<feature type="compositionally biased region" description="Basic and acidic residues" evidence="1">
    <location>
        <begin position="372"/>
        <end position="383"/>
    </location>
</feature>
<dbReference type="AlphaFoldDB" id="A0A2N3XW47"/>
<dbReference type="RefSeq" id="WP_044572932.1">
    <property type="nucleotide sequence ID" value="NZ_CP061007.1"/>
</dbReference>
<dbReference type="CDD" id="cd20739">
    <property type="entry name" value="PoNe_DUF637"/>
    <property type="match status" value="1"/>
</dbReference>
<dbReference type="Proteomes" id="UP000233786">
    <property type="component" value="Unassembled WGS sequence"/>
</dbReference>
<feature type="compositionally biased region" description="Basic and acidic residues" evidence="1">
    <location>
        <begin position="280"/>
        <end position="321"/>
    </location>
</feature>
<evidence type="ECO:0000313" key="2">
    <source>
        <dbReference type="EMBL" id="PKW14821.1"/>
    </source>
</evidence>
<dbReference type="EMBL" id="PJNB01000001">
    <property type="protein sequence ID" value="PKW14821.1"/>
    <property type="molecule type" value="Genomic_DNA"/>
</dbReference>
<feature type="region of interest" description="Disordered" evidence="1">
    <location>
        <begin position="487"/>
        <end position="520"/>
    </location>
</feature>
<feature type="compositionally biased region" description="Basic and acidic residues" evidence="1">
    <location>
        <begin position="487"/>
        <end position="499"/>
    </location>
</feature>
<proteinExistence type="predicted"/>
<feature type="region of interest" description="Disordered" evidence="1">
    <location>
        <begin position="82"/>
        <end position="442"/>
    </location>
</feature>
<feature type="compositionally biased region" description="Basic and acidic residues" evidence="1">
    <location>
        <begin position="224"/>
        <end position="254"/>
    </location>
</feature>
<name>A0A2N3XW47_SACSN</name>
<feature type="compositionally biased region" description="Low complexity" evidence="1">
    <location>
        <begin position="98"/>
        <end position="109"/>
    </location>
</feature>
<feature type="compositionally biased region" description="Basic and acidic residues" evidence="1">
    <location>
        <begin position="342"/>
        <end position="353"/>
    </location>
</feature>